<dbReference type="OrthoDB" id="6515651at2759"/>
<dbReference type="Proteomes" id="UP000288716">
    <property type="component" value="Unassembled WGS sequence"/>
</dbReference>
<evidence type="ECO:0000313" key="2">
    <source>
        <dbReference type="Proteomes" id="UP000288716"/>
    </source>
</evidence>
<sequence length="61" mass="6862">MMQRFGQEIEEALTIVDSGVVLFKSIGNNFFAAGIVSFGFLCYTSKSNFYTTDVSHFVPWI</sequence>
<dbReference type="InterPro" id="IPR009003">
    <property type="entry name" value="Peptidase_S1_PA"/>
</dbReference>
<accession>A0A443RG98</accession>
<dbReference type="SUPFAM" id="SSF50494">
    <property type="entry name" value="Trypsin-like serine proteases"/>
    <property type="match status" value="1"/>
</dbReference>
<comment type="caution">
    <text evidence="1">The sequence shown here is derived from an EMBL/GenBank/DDBJ whole genome shotgun (WGS) entry which is preliminary data.</text>
</comment>
<name>A0A443RG98_9ACAR</name>
<dbReference type="VEuPathDB" id="VectorBase:LDEU014024"/>
<proteinExistence type="predicted"/>
<keyword evidence="2" id="KW-1185">Reference proteome</keyword>
<dbReference type="Gene3D" id="2.40.10.10">
    <property type="entry name" value="Trypsin-like serine proteases"/>
    <property type="match status" value="1"/>
</dbReference>
<dbReference type="InterPro" id="IPR043504">
    <property type="entry name" value="Peptidase_S1_PA_chymotrypsin"/>
</dbReference>
<dbReference type="AlphaFoldDB" id="A0A443RG98"/>
<gene>
    <name evidence="1" type="ORF">B4U80_15059</name>
</gene>
<evidence type="ECO:0000313" key="1">
    <source>
        <dbReference type="EMBL" id="RWS14288.1"/>
    </source>
</evidence>
<reference evidence="1 2" key="1">
    <citation type="journal article" date="2018" name="Gigascience">
        <title>Genomes of trombidid mites reveal novel predicted allergens and laterally-transferred genes associated with secondary metabolism.</title>
        <authorList>
            <person name="Dong X."/>
            <person name="Chaisiri K."/>
            <person name="Xia D."/>
            <person name="Armstrong S.D."/>
            <person name="Fang Y."/>
            <person name="Donnelly M.J."/>
            <person name="Kadowaki T."/>
            <person name="McGarry J.W."/>
            <person name="Darby A.C."/>
            <person name="Makepeace B.L."/>
        </authorList>
    </citation>
    <scope>NUCLEOTIDE SEQUENCE [LARGE SCALE GENOMIC DNA]</scope>
    <source>
        <strain evidence="1">UoL-UT</strain>
    </source>
</reference>
<dbReference type="EMBL" id="NCKV01047951">
    <property type="protein sequence ID" value="RWS14288.1"/>
    <property type="molecule type" value="Genomic_DNA"/>
</dbReference>
<organism evidence="1 2">
    <name type="scientific">Leptotrombidium deliense</name>
    <dbReference type="NCBI Taxonomy" id="299467"/>
    <lineage>
        <taxon>Eukaryota</taxon>
        <taxon>Metazoa</taxon>
        <taxon>Ecdysozoa</taxon>
        <taxon>Arthropoda</taxon>
        <taxon>Chelicerata</taxon>
        <taxon>Arachnida</taxon>
        <taxon>Acari</taxon>
        <taxon>Acariformes</taxon>
        <taxon>Trombidiformes</taxon>
        <taxon>Prostigmata</taxon>
        <taxon>Anystina</taxon>
        <taxon>Parasitengona</taxon>
        <taxon>Trombiculoidea</taxon>
        <taxon>Trombiculidae</taxon>
        <taxon>Leptotrombidium</taxon>
    </lineage>
</organism>
<protein>
    <submittedName>
        <fullName evidence="1">Uncharacterized protein</fullName>
    </submittedName>
</protein>